<protein>
    <recommendedName>
        <fullName evidence="1">Rhodanese domain-containing protein</fullName>
    </recommendedName>
</protein>
<dbReference type="SMART" id="SM00450">
    <property type="entry name" value="RHOD"/>
    <property type="match status" value="1"/>
</dbReference>
<dbReference type="InterPro" id="IPR001763">
    <property type="entry name" value="Rhodanese-like_dom"/>
</dbReference>
<sequence length="131" mass="14700">MKNAGSYSVSAGKVNGTIKVIEYTAASYTELSAEQTFRLLQNTNPLVLDVRTPGEFRRGYLQGANLLPVQVLQQNISKLEAYKNQDILIYCATGNRSTVASRLLIESGFKRIYNLRYGISDWARRGYSVVR</sequence>
<proteinExistence type="predicted"/>
<feature type="domain" description="Rhodanese" evidence="1">
    <location>
        <begin position="41"/>
        <end position="131"/>
    </location>
</feature>
<dbReference type="STRING" id="1842532.A7E78_06880"/>
<dbReference type="Gene3D" id="3.40.250.10">
    <property type="entry name" value="Rhodanese-like domain"/>
    <property type="match status" value="1"/>
</dbReference>
<dbReference type="Proteomes" id="UP000182517">
    <property type="component" value="Chromosome"/>
</dbReference>
<dbReference type="KEGG" id="pef:A7E78_06880"/>
<dbReference type="AlphaFoldDB" id="A0A1L3GT50"/>
<reference evidence="2 3" key="1">
    <citation type="journal article" date="2017" name="Genome Announc.">
        <title>Complete Genome Sequences of Two Acetylene-Fermenting Pelobacter acetylenicus Strains.</title>
        <authorList>
            <person name="Sutton J.M."/>
            <person name="Baesman S.M."/>
            <person name="Fierst J.L."/>
            <person name="Poret-Peterson A.T."/>
            <person name="Oremland R.S."/>
            <person name="Dunlap D.S."/>
            <person name="Akob D.M."/>
        </authorList>
    </citation>
    <scope>NUCLEOTIDE SEQUENCE [LARGE SCALE GENOMIC DNA]</scope>
    <source>
        <strain evidence="2 3">SFB93</strain>
    </source>
</reference>
<evidence type="ECO:0000259" key="1">
    <source>
        <dbReference type="PROSITE" id="PS50206"/>
    </source>
</evidence>
<dbReference type="EMBL" id="CP015519">
    <property type="protein sequence ID" value="APG29055.1"/>
    <property type="molecule type" value="Genomic_DNA"/>
</dbReference>
<accession>A0A1L3GT50</accession>
<dbReference type="CDD" id="cd00158">
    <property type="entry name" value="RHOD"/>
    <property type="match status" value="1"/>
</dbReference>
<dbReference type="SUPFAM" id="SSF52821">
    <property type="entry name" value="Rhodanese/Cell cycle control phosphatase"/>
    <property type="match status" value="1"/>
</dbReference>
<dbReference type="PROSITE" id="PS50206">
    <property type="entry name" value="RHODANESE_3"/>
    <property type="match status" value="1"/>
</dbReference>
<keyword evidence="3" id="KW-1185">Reference proteome</keyword>
<dbReference type="InterPro" id="IPR050229">
    <property type="entry name" value="GlpE_sulfurtransferase"/>
</dbReference>
<gene>
    <name evidence="2" type="ORF">A7E78_06880</name>
</gene>
<dbReference type="PANTHER" id="PTHR43031:SF1">
    <property type="entry name" value="PYRIDINE NUCLEOTIDE-DISULPHIDE OXIDOREDUCTASE"/>
    <property type="match status" value="1"/>
</dbReference>
<organism evidence="2 3">
    <name type="scientific">Syntrophotalea acetylenivorans</name>
    <dbReference type="NCBI Taxonomy" id="1842532"/>
    <lineage>
        <taxon>Bacteria</taxon>
        <taxon>Pseudomonadati</taxon>
        <taxon>Thermodesulfobacteriota</taxon>
        <taxon>Desulfuromonadia</taxon>
        <taxon>Desulfuromonadales</taxon>
        <taxon>Syntrophotaleaceae</taxon>
        <taxon>Syntrophotalea</taxon>
    </lineage>
</organism>
<name>A0A1L3GT50_9BACT</name>
<dbReference type="InterPro" id="IPR036873">
    <property type="entry name" value="Rhodanese-like_dom_sf"/>
</dbReference>
<evidence type="ECO:0000313" key="3">
    <source>
        <dbReference type="Proteomes" id="UP000182517"/>
    </source>
</evidence>
<dbReference type="PANTHER" id="PTHR43031">
    <property type="entry name" value="FAD-DEPENDENT OXIDOREDUCTASE"/>
    <property type="match status" value="1"/>
</dbReference>
<evidence type="ECO:0000313" key="2">
    <source>
        <dbReference type="EMBL" id="APG29055.1"/>
    </source>
</evidence>
<dbReference type="Pfam" id="PF00581">
    <property type="entry name" value="Rhodanese"/>
    <property type="match status" value="1"/>
</dbReference>